<feature type="coiled-coil region" evidence="3">
    <location>
        <begin position="272"/>
        <end position="389"/>
    </location>
</feature>
<proteinExistence type="predicted"/>
<name>A0ABS4T6J7_9MICC</name>
<sequence length="1257" mass="135877">MSDIRDMDGLTPEEEPVDEVVEGEVLSGEAGPSDGYESTAPDRPERVGSWSEVDPDYVDLIDEDEEAEDVPEEELDELEPVEGDETGRQGPYWVSYELWGRDLNRNAPWRILGTEDFDGEAELTVDDLPAGTTMEFRVRLVDNNGRHSAYSVTVPYQTPVDMTPPPPPVGIGARNEMGLVLLEWGGELSDPTPVDMSHVQFYGRQMHPAGDPNGEPGDPRRLDHLTEAGSRTTIALPDRIPHEIWATAVDTTGNESLWSAIVTVTPERPADTEQMRADLDEAQQRIDQAQDDIDAAMGRVGEIADEWDEVDFPQLKADLEAAEQAVSEAESRLDAAEQDVAASQADLADLRENRLPALDSALDGIESAVADYDRRITNAQSAADQAQATGQHLEGEVLPALDGRLSDNERDLEAAEGTLSETRLGMENLRDVRLPGLESDLASGLEDANEWRDVGAISATSVRIGDFENLLNYEHIEELRYQGFDSAFWSAITGGATGWMGYPGQLNASNAVRFQASNWVQGTTSRLSFDGPSGMGISTEAGEEFSLTARGWVSAAASGYLFLQVRYAQEDGTYVDRDTVGTWSSGDNSFAWKVPDNTSIRRMTLEFTASSAMPDGGGNAHFAGFRYRRRLSGKLLIDGTVGADQIIANEVAGAVGQFLELTADQIDTEGLAAHLATIIELDAGQITSGSIDTSRLNAEEVAGAVANFLTLDALEINVEQLAGEIANIIEVTAESIAAGAISARHMAIADTENLMPQEAIEDLAANGDNTRPWTRVRGDTNRWRTIPGQGRGMRAIRIDDGTESHERTTVEYAPGSGLGIPMSPNDSFKLTFYGWGGGSGVAPTVSFLVRDADGSFIGRADSVSIQSGWHEYALEIHNTDEQLRYLRVEFDVSAGVAMRGHWQDFKLRHMENGELIVDGAVRARHIIADEIAAAVGEFLELHASQITAGTIDADRLNVAELAVAIASIVQLNADRITTGQLSASRIDIDSLFADSAFVNTLRSRVIEAIQLTTERIITGDIIATGTIDVEHLNVTEQMTAEIGQFLTVNADMIAANAIDSMTINSARIVGGEIEGTTFTGGEFRTSPDWPSSGGAVMRQDGANGNFVAADDSGRTVARLGGARNELAYLAITGDLRMGSRSAEGGLVPDRGRLRVQGRMPFDDGTARDMFVYGLSPGFKFSPAEGALERWDVVYPEPRPSSNSGPVMTPLPNDPRRHLSVNTVGIGPSGFGAIFMSLYADPLAADTFRCRYVSFWRG</sequence>
<protein>
    <submittedName>
        <fullName evidence="6">Nucleic acid-binding Zn-ribbon protein</fullName>
    </submittedName>
</protein>
<dbReference type="InterPro" id="IPR036116">
    <property type="entry name" value="FN3_sf"/>
</dbReference>
<evidence type="ECO:0000313" key="7">
    <source>
        <dbReference type="Proteomes" id="UP001519331"/>
    </source>
</evidence>
<dbReference type="Gene3D" id="1.20.5.340">
    <property type="match status" value="1"/>
</dbReference>
<evidence type="ECO:0000313" key="6">
    <source>
        <dbReference type="EMBL" id="MBP2319554.1"/>
    </source>
</evidence>
<accession>A0ABS4T6J7</accession>
<dbReference type="Proteomes" id="UP001519331">
    <property type="component" value="Unassembled WGS sequence"/>
</dbReference>
<feature type="compositionally biased region" description="Acidic residues" evidence="4">
    <location>
        <begin position="53"/>
        <end position="84"/>
    </location>
</feature>
<keyword evidence="1" id="KW-0326">Glycosidase</keyword>
<gene>
    <name evidence="6" type="ORF">JOF45_002637</name>
</gene>
<feature type="domain" description="Fibronectin type-III" evidence="5">
    <location>
        <begin position="61"/>
        <end position="161"/>
    </location>
</feature>
<comment type="caution">
    <text evidence="6">The sequence shown here is derived from an EMBL/GenBank/DDBJ whole genome shotgun (WGS) entry which is preliminary data.</text>
</comment>
<keyword evidence="7" id="KW-1185">Reference proteome</keyword>
<evidence type="ECO:0000259" key="5">
    <source>
        <dbReference type="PROSITE" id="PS50853"/>
    </source>
</evidence>
<evidence type="ECO:0000256" key="3">
    <source>
        <dbReference type="SAM" id="Coils"/>
    </source>
</evidence>
<keyword evidence="2" id="KW-0119">Carbohydrate metabolism</keyword>
<dbReference type="InterPro" id="IPR003961">
    <property type="entry name" value="FN3_dom"/>
</dbReference>
<dbReference type="PROSITE" id="PS50853">
    <property type="entry name" value="FN3"/>
    <property type="match status" value="1"/>
</dbReference>
<dbReference type="SUPFAM" id="SSF57997">
    <property type="entry name" value="Tropomyosin"/>
    <property type="match status" value="1"/>
</dbReference>
<organism evidence="6 7">
    <name type="scientific">Nesterenkonia lacusekhoensis</name>
    <dbReference type="NCBI Taxonomy" id="150832"/>
    <lineage>
        <taxon>Bacteria</taxon>
        <taxon>Bacillati</taxon>
        <taxon>Actinomycetota</taxon>
        <taxon>Actinomycetes</taxon>
        <taxon>Micrococcales</taxon>
        <taxon>Micrococcaceae</taxon>
        <taxon>Nesterenkonia</taxon>
    </lineage>
</organism>
<dbReference type="RefSeq" id="WP_210051511.1">
    <property type="nucleotide sequence ID" value="NZ_JAGINX010000002.1"/>
</dbReference>
<feature type="region of interest" description="Disordered" evidence="4">
    <location>
        <begin position="1"/>
        <end position="89"/>
    </location>
</feature>
<reference evidence="6 7" key="1">
    <citation type="submission" date="2021-03" db="EMBL/GenBank/DDBJ databases">
        <title>Sequencing the genomes of 1000 actinobacteria strains.</title>
        <authorList>
            <person name="Klenk H.-P."/>
        </authorList>
    </citation>
    <scope>NUCLEOTIDE SEQUENCE [LARGE SCALE GENOMIC DNA]</scope>
    <source>
        <strain evidence="6 7">DSM 12544</strain>
    </source>
</reference>
<keyword evidence="1" id="KW-0378">Hydrolase</keyword>
<evidence type="ECO:0000256" key="1">
    <source>
        <dbReference type="ARBA" id="ARBA00023295"/>
    </source>
</evidence>
<dbReference type="EMBL" id="JAGINX010000002">
    <property type="protein sequence ID" value="MBP2319554.1"/>
    <property type="molecule type" value="Genomic_DNA"/>
</dbReference>
<feature type="compositionally biased region" description="Acidic residues" evidence="4">
    <location>
        <begin position="11"/>
        <end position="22"/>
    </location>
</feature>
<evidence type="ECO:0000256" key="2">
    <source>
        <dbReference type="ARBA" id="ARBA00023326"/>
    </source>
</evidence>
<keyword evidence="2" id="KW-0624">Polysaccharide degradation</keyword>
<keyword evidence="3" id="KW-0175">Coiled coil</keyword>
<dbReference type="SUPFAM" id="SSF49265">
    <property type="entry name" value="Fibronectin type III"/>
    <property type="match status" value="1"/>
</dbReference>
<evidence type="ECO:0000256" key="4">
    <source>
        <dbReference type="SAM" id="MobiDB-lite"/>
    </source>
</evidence>